<dbReference type="EMBL" id="CAJVPK010000259">
    <property type="protein sequence ID" value="CAG8484718.1"/>
    <property type="molecule type" value="Genomic_DNA"/>
</dbReference>
<gene>
    <name evidence="4" type="ORF">DEBURN_LOCUS3852</name>
</gene>
<keyword evidence="2" id="KW-1133">Transmembrane helix</keyword>
<evidence type="ECO:0000256" key="3">
    <source>
        <dbReference type="SAM" id="SignalP"/>
    </source>
</evidence>
<dbReference type="AlphaFoldDB" id="A0A9N8WHH0"/>
<feature type="compositionally biased region" description="Polar residues" evidence="1">
    <location>
        <begin position="176"/>
        <end position="189"/>
    </location>
</feature>
<feature type="region of interest" description="Disordered" evidence="1">
    <location>
        <begin position="157"/>
        <end position="191"/>
    </location>
</feature>
<dbReference type="OrthoDB" id="2433628at2759"/>
<keyword evidence="2" id="KW-0472">Membrane</keyword>
<feature type="chain" id="PRO_5040292966" evidence="3">
    <location>
        <begin position="23"/>
        <end position="282"/>
    </location>
</feature>
<proteinExistence type="predicted"/>
<keyword evidence="5" id="KW-1185">Reference proteome</keyword>
<keyword evidence="3" id="KW-0732">Signal</keyword>
<sequence length="282" mass="30400">MELYKLYILIFLIFVESSRVFSQNSTCNTDSACESLNDTLASCNGTFTTPSNNSVVYSVIDSNLASCQCNQIFYDNLTTCITCYNNTSTATNVSVVPLSDYKELCTEAGVGFDKKSSSTTSAAAGILMGVVIGIIFLIGLGAILWKNWNSNRLHPQLKLPDKKYDNENNKPPPSTSPQMTTVDLSSPISGRSHESEFSYLVSNKGEGENSVPPSAIRHQGSSTQSIVTPSSELFYGGITASPSVPPVHGGIPEITYTSPLSPTQQPLYSNISMPNSVTENFI</sequence>
<reference evidence="4" key="1">
    <citation type="submission" date="2021-06" db="EMBL/GenBank/DDBJ databases">
        <authorList>
            <person name="Kallberg Y."/>
            <person name="Tangrot J."/>
            <person name="Rosling A."/>
        </authorList>
    </citation>
    <scope>NUCLEOTIDE SEQUENCE</scope>
    <source>
        <strain evidence="4">AZ414A</strain>
    </source>
</reference>
<evidence type="ECO:0000256" key="1">
    <source>
        <dbReference type="SAM" id="MobiDB-lite"/>
    </source>
</evidence>
<evidence type="ECO:0000313" key="4">
    <source>
        <dbReference type="EMBL" id="CAG8484718.1"/>
    </source>
</evidence>
<accession>A0A9N8WHH0</accession>
<feature type="transmembrane region" description="Helical" evidence="2">
    <location>
        <begin position="122"/>
        <end position="145"/>
    </location>
</feature>
<organism evidence="4 5">
    <name type="scientific">Diversispora eburnea</name>
    <dbReference type="NCBI Taxonomy" id="1213867"/>
    <lineage>
        <taxon>Eukaryota</taxon>
        <taxon>Fungi</taxon>
        <taxon>Fungi incertae sedis</taxon>
        <taxon>Mucoromycota</taxon>
        <taxon>Glomeromycotina</taxon>
        <taxon>Glomeromycetes</taxon>
        <taxon>Diversisporales</taxon>
        <taxon>Diversisporaceae</taxon>
        <taxon>Diversispora</taxon>
    </lineage>
</organism>
<feature type="signal peptide" evidence="3">
    <location>
        <begin position="1"/>
        <end position="22"/>
    </location>
</feature>
<evidence type="ECO:0000256" key="2">
    <source>
        <dbReference type="SAM" id="Phobius"/>
    </source>
</evidence>
<name>A0A9N8WHH0_9GLOM</name>
<feature type="region of interest" description="Disordered" evidence="1">
    <location>
        <begin position="203"/>
        <end position="223"/>
    </location>
</feature>
<feature type="compositionally biased region" description="Basic and acidic residues" evidence="1">
    <location>
        <begin position="159"/>
        <end position="168"/>
    </location>
</feature>
<dbReference type="Proteomes" id="UP000789706">
    <property type="component" value="Unassembled WGS sequence"/>
</dbReference>
<evidence type="ECO:0000313" key="5">
    <source>
        <dbReference type="Proteomes" id="UP000789706"/>
    </source>
</evidence>
<keyword evidence="2" id="KW-0812">Transmembrane</keyword>
<protein>
    <submittedName>
        <fullName evidence="4">5246_t:CDS:1</fullName>
    </submittedName>
</protein>
<comment type="caution">
    <text evidence="4">The sequence shown here is derived from an EMBL/GenBank/DDBJ whole genome shotgun (WGS) entry which is preliminary data.</text>
</comment>